<sequence length="84" mass="9725">MNAETDQKHEACEQDALLQIFTRYEGLDIDHIYAHFSHYLMAPWDFEEALTESSFIDDMDNAEEHLEKQEVMSISAAVTILALF</sequence>
<evidence type="ECO:0000313" key="2">
    <source>
        <dbReference type="Proteomes" id="UP001498398"/>
    </source>
</evidence>
<protein>
    <submittedName>
        <fullName evidence="1">Uncharacterized protein</fullName>
    </submittedName>
</protein>
<organism evidence="1 2">
    <name type="scientific">Marasmiellus scandens</name>
    <dbReference type="NCBI Taxonomy" id="2682957"/>
    <lineage>
        <taxon>Eukaryota</taxon>
        <taxon>Fungi</taxon>
        <taxon>Dikarya</taxon>
        <taxon>Basidiomycota</taxon>
        <taxon>Agaricomycotina</taxon>
        <taxon>Agaricomycetes</taxon>
        <taxon>Agaricomycetidae</taxon>
        <taxon>Agaricales</taxon>
        <taxon>Marasmiineae</taxon>
        <taxon>Omphalotaceae</taxon>
        <taxon>Marasmiellus</taxon>
    </lineage>
</organism>
<accession>A0ABR1INL5</accession>
<name>A0ABR1INL5_9AGAR</name>
<evidence type="ECO:0000313" key="1">
    <source>
        <dbReference type="EMBL" id="KAK7437354.1"/>
    </source>
</evidence>
<reference evidence="1 2" key="1">
    <citation type="submission" date="2024-01" db="EMBL/GenBank/DDBJ databases">
        <title>A draft genome for the cacao thread blight pathogen Marasmiellus scandens.</title>
        <authorList>
            <person name="Baruah I.K."/>
            <person name="Leung J."/>
            <person name="Bukari Y."/>
            <person name="Amoako-Attah I."/>
            <person name="Meinhardt L.W."/>
            <person name="Bailey B.A."/>
            <person name="Cohen S.P."/>
        </authorList>
    </citation>
    <scope>NUCLEOTIDE SEQUENCE [LARGE SCALE GENOMIC DNA]</scope>
    <source>
        <strain evidence="1 2">GH-19</strain>
    </source>
</reference>
<dbReference type="EMBL" id="JBANRG010000086">
    <property type="protein sequence ID" value="KAK7437354.1"/>
    <property type="molecule type" value="Genomic_DNA"/>
</dbReference>
<proteinExistence type="predicted"/>
<keyword evidence="2" id="KW-1185">Reference proteome</keyword>
<gene>
    <name evidence="1" type="ORF">VKT23_018599</name>
</gene>
<comment type="caution">
    <text evidence="1">The sequence shown here is derived from an EMBL/GenBank/DDBJ whole genome shotgun (WGS) entry which is preliminary data.</text>
</comment>
<dbReference type="Proteomes" id="UP001498398">
    <property type="component" value="Unassembled WGS sequence"/>
</dbReference>